<evidence type="ECO:0000313" key="8">
    <source>
        <dbReference type="Proteomes" id="UP000293142"/>
    </source>
</evidence>
<keyword evidence="2" id="KW-0645">Protease</keyword>
<feature type="signal peptide" evidence="5">
    <location>
        <begin position="1"/>
        <end position="21"/>
    </location>
</feature>
<dbReference type="InterPro" id="IPR051202">
    <property type="entry name" value="Peptidase_C40"/>
</dbReference>
<dbReference type="OrthoDB" id="9813118at2"/>
<reference evidence="7 8" key="1">
    <citation type="submission" date="2019-02" db="EMBL/GenBank/DDBJ databases">
        <title>Paenibacillus sp. nov., isolated from surface-sterilized tissue of Thalictrum simplex L.</title>
        <authorList>
            <person name="Tuo L."/>
        </authorList>
    </citation>
    <scope>NUCLEOTIDE SEQUENCE [LARGE SCALE GENOMIC DNA]</scope>
    <source>
        <strain evidence="7 8">N2SHLJ1</strain>
    </source>
</reference>
<dbReference type="Gene3D" id="3.90.1720.10">
    <property type="entry name" value="endopeptidase domain like (from Nostoc punctiforme)"/>
    <property type="match status" value="1"/>
</dbReference>
<organism evidence="7 8">
    <name type="scientific">Paenibacillus thalictri</name>
    <dbReference type="NCBI Taxonomy" id="2527873"/>
    <lineage>
        <taxon>Bacteria</taxon>
        <taxon>Bacillati</taxon>
        <taxon>Bacillota</taxon>
        <taxon>Bacilli</taxon>
        <taxon>Bacillales</taxon>
        <taxon>Paenibacillaceae</taxon>
        <taxon>Paenibacillus</taxon>
    </lineage>
</organism>
<dbReference type="AlphaFoldDB" id="A0A4Q9DJT3"/>
<dbReference type="Proteomes" id="UP000293142">
    <property type="component" value="Unassembled WGS sequence"/>
</dbReference>
<dbReference type="Pfam" id="PF00877">
    <property type="entry name" value="NLPC_P60"/>
    <property type="match status" value="1"/>
</dbReference>
<evidence type="ECO:0000313" key="7">
    <source>
        <dbReference type="EMBL" id="TBL74614.1"/>
    </source>
</evidence>
<sequence>MNKMITATVLALALMSASGQAAMAANATSSTKASTTSKADKIIKSAESYIGKVKYKYGVRDPQHLIFDCSAFTQFIFAKNGVTIPWGSTAQSKAGKAVSSKANLQKGDLVLFSVSKPGHIDHVGIYIGSGKMIHNHPDKGVEITDINSGYWKDRFITGRRV</sequence>
<accession>A0A4Q9DJT3</accession>
<dbReference type="GO" id="GO:0008234">
    <property type="term" value="F:cysteine-type peptidase activity"/>
    <property type="evidence" value="ECO:0007669"/>
    <property type="project" value="UniProtKB-KW"/>
</dbReference>
<dbReference type="RefSeq" id="WP_131016199.1">
    <property type="nucleotide sequence ID" value="NZ_SIRE01000019.1"/>
</dbReference>
<evidence type="ECO:0000256" key="4">
    <source>
        <dbReference type="ARBA" id="ARBA00022807"/>
    </source>
</evidence>
<proteinExistence type="inferred from homology"/>
<evidence type="ECO:0000256" key="3">
    <source>
        <dbReference type="ARBA" id="ARBA00022801"/>
    </source>
</evidence>
<name>A0A4Q9DJT3_9BACL</name>
<comment type="similarity">
    <text evidence="1">Belongs to the peptidase C40 family.</text>
</comment>
<comment type="caution">
    <text evidence="7">The sequence shown here is derived from an EMBL/GenBank/DDBJ whole genome shotgun (WGS) entry which is preliminary data.</text>
</comment>
<evidence type="ECO:0000256" key="2">
    <source>
        <dbReference type="ARBA" id="ARBA00022670"/>
    </source>
</evidence>
<evidence type="ECO:0000259" key="6">
    <source>
        <dbReference type="PROSITE" id="PS51935"/>
    </source>
</evidence>
<dbReference type="InterPro" id="IPR000064">
    <property type="entry name" value="NLP_P60_dom"/>
</dbReference>
<dbReference type="EMBL" id="SIRE01000019">
    <property type="protein sequence ID" value="TBL74614.1"/>
    <property type="molecule type" value="Genomic_DNA"/>
</dbReference>
<gene>
    <name evidence="7" type="ORF">EYB31_25185</name>
</gene>
<protein>
    <submittedName>
        <fullName evidence="7">NlpC/P60 family protein</fullName>
    </submittedName>
</protein>
<dbReference type="PANTHER" id="PTHR47053:SF1">
    <property type="entry name" value="MUREIN DD-ENDOPEPTIDASE MEPH-RELATED"/>
    <property type="match status" value="1"/>
</dbReference>
<feature type="domain" description="NlpC/P60" evidence="6">
    <location>
        <begin position="36"/>
        <end position="161"/>
    </location>
</feature>
<feature type="chain" id="PRO_5039663909" evidence="5">
    <location>
        <begin position="22"/>
        <end position="161"/>
    </location>
</feature>
<dbReference type="PANTHER" id="PTHR47053">
    <property type="entry name" value="MUREIN DD-ENDOPEPTIDASE MEPH-RELATED"/>
    <property type="match status" value="1"/>
</dbReference>
<keyword evidence="5" id="KW-0732">Signal</keyword>
<dbReference type="InterPro" id="IPR038765">
    <property type="entry name" value="Papain-like_cys_pep_sf"/>
</dbReference>
<keyword evidence="3" id="KW-0378">Hydrolase</keyword>
<keyword evidence="4" id="KW-0788">Thiol protease</keyword>
<evidence type="ECO:0000256" key="5">
    <source>
        <dbReference type="SAM" id="SignalP"/>
    </source>
</evidence>
<dbReference type="SUPFAM" id="SSF54001">
    <property type="entry name" value="Cysteine proteinases"/>
    <property type="match status" value="1"/>
</dbReference>
<keyword evidence="8" id="KW-1185">Reference proteome</keyword>
<dbReference type="PROSITE" id="PS51935">
    <property type="entry name" value="NLPC_P60"/>
    <property type="match status" value="1"/>
</dbReference>
<evidence type="ECO:0000256" key="1">
    <source>
        <dbReference type="ARBA" id="ARBA00007074"/>
    </source>
</evidence>
<dbReference type="GO" id="GO:0006508">
    <property type="term" value="P:proteolysis"/>
    <property type="evidence" value="ECO:0007669"/>
    <property type="project" value="UniProtKB-KW"/>
</dbReference>